<feature type="transmembrane region" description="Helical" evidence="7">
    <location>
        <begin position="511"/>
        <end position="528"/>
    </location>
</feature>
<evidence type="ECO:0000256" key="4">
    <source>
        <dbReference type="ARBA" id="ARBA00022692"/>
    </source>
</evidence>
<feature type="transmembrane region" description="Helical" evidence="7">
    <location>
        <begin position="568"/>
        <end position="587"/>
    </location>
</feature>
<proteinExistence type="inferred from homology"/>
<feature type="transmembrane region" description="Helical" evidence="7">
    <location>
        <begin position="174"/>
        <end position="192"/>
    </location>
</feature>
<dbReference type="Proteomes" id="UP001501581">
    <property type="component" value="Unassembled WGS sequence"/>
</dbReference>
<keyword evidence="6 7" id="KW-0472">Membrane</keyword>
<feature type="transmembrane region" description="Helical" evidence="7">
    <location>
        <begin position="199"/>
        <end position="220"/>
    </location>
</feature>
<keyword evidence="5 7" id="KW-1133">Transmembrane helix</keyword>
<keyword evidence="3" id="KW-1003">Cell membrane</keyword>
<sequence length="694" mass="72660">MVVALWLLAAGVGGPLVGSLSSVQNNDSASFLPDSADSTKVSARLGEFSADSTLPLLIVVESDKALTGQQLGALGAYAEQLPALRLDGLSKPLGDYMAGPQVPLVPSENKEAALLVVSLDADAASASEGGEEVGKTIVKGVRVNRPDLDGVTSQVTGPAGFAADLSAAFAGIDGLLLGVTLVAVLIILLVVYRSPVLPFAVLLTSVFGLALAALVIYPMADADWIQLSGQSQGILFILVVGAATDYSLLLVARYREELHSQPPLAALRTAWRQSLEPIAASGLTVIAGLLCLLLSDLGNISGLGPVGALGIAGAMVAALTFLPAVLALIGRRAFWPSMPHQGEPSRHDGWTRIANAVTRRPRATWIGTVAVLIGAAIFALQFPTSGISQAQFFTKQVESVDGQEAIDAYFKGRDQSPVRVIAPDDAVDRAREVLAAQPLVADRVEVTPSQEGSGDTMLTATLEAGSETERARDAVRDLREDLERVDDAILVGGATATDVDTHKAAQRDQRLVIPAILLVVTLILVFLLRSVLAASLLVLINVLTFAATLGVSALVFDHLFGFPGADPSTLLLGFVFLVALAVDYSIFLMSRAREEALQVGTRRGIRRAVAVTGGVITSAGVVLAATFSALAVIPLLFLAQIAFIVAFGVLLDTVVTRSVLVPALAYDLGNKVWWPWQRAMADDGPRLAAADEPH</sequence>
<gene>
    <name evidence="9" type="ORF">GCM10009668_36340</name>
</gene>
<comment type="subcellular location">
    <subcellularLocation>
        <location evidence="1">Cell membrane</location>
        <topology evidence="1">Multi-pass membrane protein</topology>
    </subcellularLocation>
</comment>
<feature type="transmembrane region" description="Helical" evidence="7">
    <location>
        <begin position="608"/>
        <end position="627"/>
    </location>
</feature>
<dbReference type="PANTHER" id="PTHR33406">
    <property type="entry name" value="MEMBRANE PROTEIN MJ1562-RELATED"/>
    <property type="match status" value="1"/>
</dbReference>
<name>A0ABP4EJ66_9ACTN</name>
<feature type="domain" description="Membrane transport protein MMPL" evidence="8">
    <location>
        <begin position="31"/>
        <end position="363"/>
    </location>
</feature>
<dbReference type="PANTHER" id="PTHR33406:SF6">
    <property type="entry name" value="MEMBRANE PROTEIN YDGH-RELATED"/>
    <property type="match status" value="1"/>
</dbReference>
<evidence type="ECO:0000259" key="8">
    <source>
        <dbReference type="Pfam" id="PF03176"/>
    </source>
</evidence>
<evidence type="ECO:0000256" key="5">
    <source>
        <dbReference type="ARBA" id="ARBA00022989"/>
    </source>
</evidence>
<dbReference type="Gene3D" id="1.20.1640.10">
    <property type="entry name" value="Multidrug efflux transporter AcrB transmembrane domain"/>
    <property type="match status" value="2"/>
</dbReference>
<evidence type="ECO:0000256" key="1">
    <source>
        <dbReference type="ARBA" id="ARBA00004651"/>
    </source>
</evidence>
<evidence type="ECO:0000256" key="2">
    <source>
        <dbReference type="ARBA" id="ARBA00010157"/>
    </source>
</evidence>
<feature type="domain" description="Membrane transport protein MMPL" evidence="8">
    <location>
        <begin position="443"/>
        <end position="678"/>
    </location>
</feature>
<comment type="similarity">
    <text evidence="2">Belongs to the resistance-nodulation-cell division (RND) (TC 2.A.6) family. MmpL subfamily.</text>
</comment>
<reference evidence="10" key="1">
    <citation type="journal article" date="2019" name="Int. J. Syst. Evol. Microbiol.">
        <title>The Global Catalogue of Microorganisms (GCM) 10K type strain sequencing project: providing services to taxonomists for standard genome sequencing and annotation.</title>
        <authorList>
            <consortium name="The Broad Institute Genomics Platform"/>
            <consortium name="The Broad Institute Genome Sequencing Center for Infectious Disease"/>
            <person name="Wu L."/>
            <person name="Ma J."/>
        </authorList>
    </citation>
    <scope>NUCLEOTIDE SEQUENCE [LARGE SCALE GENOMIC DNA]</scope>
    <source>
        <strain evidence="10">JCM 13008</strain>
    </source>
</reference>
<dbReference type="InterPro" id="IPR050545">
    <property type="entry name" value="Mycobact_MmpL"/>
</dbReference>
<feature type="transmembrane region" description="Helical" evidence="7">
    <location>
        <begin position="535"/>
        <end position="556"/>
    </location>
</feature>
<protein>
    <submittedName>
        <fullName evidence="9">MMPL family transporter</fullName>
    </submittedName>
</protein>
<keyword evidence="10" id="KW-1185">Reference proteome</keyword>
<feature type="transmembrane region" description="Helical" evidence="7">
    <location>
        <begin position="275"/>
        <end position="295"/>
    </location>
</feature>
<dbReference type="EMBL" id="BAAALG010000013">
    <property type="protein sequence ID" value="GAA1111689.1"/>
    <property type="molecule type" value="Genomic_DNA"/>
</dbReference>
<evidence type="ECO:0000256" key="3">
    <source>
        <dbReference type="ARBA" id="ARBA00022475"/>
    </source>
</evidence>
<feature type="transmembrane region" description="Helical" evidence="7">
    <location>
        <begin position="232"/>
        <end position="254"/>
    </location>
</feature>
<evidence type="ECO:0000256" key="6">
    <source>
        <dbReference type="ARBA" id="ARBA00023136"/>
    </source>
</evidence>
<accession>A0ABP4EJ66</accession>
<feature type="transmembrane region" description="Helical" evidence="7">
    <location>
        <begin position="363"/>
        <end position="382"/>
    </location>
</feature>
<dbReference type="InterPro" id="IPR004869">
    <property type="entry name" value="MMPL_dom"/>
</dbReference>
<evidence type="ECO:0000313" key="10">
    <source>
        <dbReference type="Proteomes" id="UP001501581"/>
    </source>
</evidence>
<organism evidence="9 10">
    <name type="scientific">Nocardioides dubius</name>
    <dbReference type="NCBI Taxonomy" id="317019"/>
    <lineage>
        <taxon>Bacteria</taxon>
        <taxon>Bacillati</taxon>
        <taxon>Actinomycetota</taxon>
        <taxon>Actinomycetes</taxon>
        <taxon>Propionibacteriales</taxon>
        <taxon>Nocardioidaceae</taxon>
        <taxon>Nocardioides</taxon>
    </lineage>
</organism>
<dbReference type="Pfam" id="PF03176">
    <property type="entry name" value="MMPL"/>
    <property type="match status" value="2"/>
</dbReference>
<evidence type="ECO:0000256" key="7">
    <source>
        <dbReference type="SAM" id="Phobius"/>
    </source>
</evidence>
<evidence type="ECO:0000313" key="9">
    <source>
        <dbReference type="EMBL" id="GAA1111689.1"/>
    </source>
</evidence>
<feature type="transmembrane region" description="Helical" evidence="7">
    <location>
        <begin position="307"/>
        <end position="329"/>
    </location>
</feature>
<dbReference type="SUPFAM" id="SSF82866">
    <property type="entry name" value="Multidrug efflux transporter AcrB transmembrane domain"/>
    <property type="match status" value="2"/>
</dbReference>
<keyword evidence="4 7" id="KW-0812">Transmembrane</keyword>
<feature type="transmembrane region" description="Helical" evidence="7">
    <location>
        <begin position="633"/>
        <end position="651"/>
    </location>
</feature>
<comment type="caution">
    <text evidence="9">The sequence shown here is derived from an EMBL/GenBank/DDBJ whole genome shotgun (WGS) entry which is preliminary data.</text>
</comment>